<keyword evidence="1" id="KW-0378">Hydrolase</keyword>
<dbReference type="NCBIfam" id="TIGR00099">
    <property type="entry name" value="Cof-subfamily"/>
    <property type="match status" value="1"/>
</dbReference>
<dbReference type="EMBL" id="VFSY01000020">
    <property type="protein sequence ID" value="TPI02398.1"/>
    <property type="molecule type" value="Genomic_DNA"/>
</dbReference>
<keyword evidence="3" id="KW-1185">Reference proteome</keyword>
<evidence type="ECO:0000313" key="3">
    <source>
        <dbReference type="Proteomes" id="UP000275883"/>
    </source>
</evidence>
<dbReference type="KEGG" id="mstr:EGN60_01095"/>
<dbReference type="InterPro" id="IPR023214">
    <property type="entry name" value="HAD_sf"/>
</dbReference>
<dbReference type="GO" id="GO:0000287">
    <property type="term" value="F:magnesium ion binding"/>
    <property type="evidence" value="ECO:0007669"/>
    <property type="project" value="TreeGrafter"/>
</dbReference>
<dbReference type="Gene3D" id="3.40.50.1000">
    <property type="entry name" value="HAD superfamily/HAD-like"/>
    <property type="match status" value="1"/>
</dbReference>
<reference evidence="1 3" key="1">
    <citation type="submission" date="2018-11" db="EMBL/GenBank/DDBJ databases">
        <title>Genome sequence of Mycoplasma struthionis sp. nov.</title>
        <authorList>
            <person name="Spergser J."/>
        </authorList>
    </citation>
    <scope>NUCLEOTIDE SEQUENCE [LARGE SCALE GENOMIC DNA]</scope>
    <source>
        <strain evidence="1 3">237IA</strain>
    </source>
</reference>
<dbReference type="GO" id="GO:0005829">
    <property type="term" value="C:cytosol"/>
    <property type="evidence" value="ECO:0007669"/>
    <property type="project" value="TreeGrafter"/>
</dbReference>
<accession>A0A3G8LIS8</accession>
<dbReference type="NCBIfam" id="TIGR01484">
    <property type="entry name" value="HAD-SF-IIB"/>
    <property type="match status" value="1"/>
</dbReference>
<dbReference type="SFLD" id="SFLDS00003">
    <property type="entry name" value="Haloacid_Dehalogenase"/>
    <property type="match status" value="1"/>
</dbReference>
<dbReference type="OrthoDB" id="399923at2"/>
<dbReference type="SUPFAM" id="SSF56784">
    <property type="entry name" value="HAD-like"/>
    <property type="match status" value="1"/>
</dbReference>
<dbReference type="InterPro" id="IPR036412">
    <property type="entry name" value="HAD-like_sf"/>
</dbReference>
<dbReference type="InterPro" id="IPR006379">
    <property type="entry name" value="HAD-SF_hydro_IIB"/>
</dbReference>
<organism evidence="1 3">
    <name type="scientific">Mycoplasma struthionis</name>
    <dbReference type="NCBI Taxonomy" id="538220"/>
    <lineage>
        <taxon>Bacteria</taxon>
        <taxon>Bacillati</taxon>
        <taxon>Mycoplasmatota</taxon>
        <taxon>Mollicutes</taxon>
        <taxon>Mycoplasmataceae</taxon>
        <taxon>Mycoplasma</taxon>
    </lineage>
</organism>
<dbReference type="Gene3D" id="3.30.1240.10">
    <property type="match status" value="1"/>
</dbReference>
<dbReference type="RefSeq" id="WP_124724263.1">
    <property type="nucleotide sequence ID" value="NZ_CP034044.1"/>
</dbReference>
<dbReference type="AlphaFoldDB" id="A0A3G8LIS8"/>
<dbReference type="GO" id="GO:0016791">
    <property type="term" value="F:phosphatase activity"/>
    <property type="evidence" value="ECO:0007669"/>
    <property type="project" value="TreeGrafter"/>
</dbReference>
<accession>A0A502M256</accession>
<evidence type="ECO:0000313" key="4">
    <source>
        <dbReference type="Proteomes" id="UP000317904"/>
    </source>
</evidence>
<dbReference type="Proteomes" id="UP000317904">
    <property type="component" value="Unassembled WGS sequence"/>
</dbReference>
<evidence type="ECO:0000313" key="2">
    <source>
        <dbReference type="EMBL" id="TPI02398.1"/>
    </source>
</evidence>
<dbReference type="PANTHER" id="PTHR10000">
    <property type="entry name" value="PHOSPHOSERINE PHOSPHATASE"/>
    <property type="match status" value="1"/>
</dbReference>
<dbReference type="SFLD" id="SFLDG01140">
    <property type="entry name" value="C2.B:_Phosphomannomutase_and_P"/>
    <property type="match status" value="1"/>
</dbReference>
<sequence length="271" mass="30688">MLKFQPKIFFLDLDGTFLDDKKSPKLISDENVEAMKKLNDSGIPVILSTGRGNSEFVLDLANRIHSQYVICQNGGLIVDKNNNILAKHEIKKDTVMEIIDILKKENLFFIFNSGKTIYCPHFKLKLVRAWLKKLEQKTYEEVPKIENSTKILTFGKTKKGILKLRDDLASKFNQVSLHVVSKGYSIEINDIDATKGKAEKFVCDLMNIDSQYAVHLGDSGNDTTTVPYIGAFVAMKNSQRNVKKQAAYIGFNYKKAGVARTIEKIMNKENK</sequence>
<dbReference type="InterPro" id="IPR000150">
    <property type="entry name" value="Cof"/>
</dbReference>
<dbReference type="Pfam" id="PF08282">
    <property type="entry name" value="Hydrolase_3"/>
    <property type="match status" value="1"/>
</dbReference>
<protein>
    <submittedName>
        <fullName evidence="1">Cof-type HAD-IIB family hydrolase</fullName>
    </submittedName>
</protein>
<dbReference type="PANTHER" id="PTHR10000:SF8">
    <property type="entry name" value="HAD SUPERFAMILY HYDROLASE-LIKE, TYPE 3"/>
    <property type="match status" value="1"/>
</dbReference>
<evidence type="ECO:0000313" key="1">
    <source>
        <dbReference type="EMBL" id="AZG68568.1"/>
    </source>
</evidence>
<reference evidence="2 4" key="2">
    <citation type="submission" date="2019-06" db="EMBL/GenBank/DDBJ databases">
        <title>A comparative genomics study of ostrich specific Mycoplasmas.</title>
        <authorList>
            <person name="Botes A."/>
            <person name="Nel T."/>
        </authorList>
    </citation>
    <scope>NUCLEOTIDE SEQUENCE [LARGE SCALE GENOMIC DNA]</scope>
    <source>
        <strain evidence="2 4">Ms01</strain>
    </source>
</reference>
<name>A0A3G8LIS8_9MOLU</name>
<dbReference type="Proteomes" id="UP000275883">
    <property type="component" value="Chromosome"/>
</dbReference>
<gene>
    <name evidence="1" type="ORF">EGN60_01095</name>
    <name evidence="2" type="ORF">FJM01_00940</name>
</gene>
<proteinExistence type="predicted"/>
<dbReference type="EMBL" id="CP034044">
    <property type="protein sequence ID" value="AZG68568.1"/>
    <property type="molecule type" value="Genomic_DNA"/>
</dbReference>